<dbReference type="PANTHER" id="PTHR43441">
    <property type="entry name" value="RIBOSOMAL-PROTEIN-SERINE ACETYLTRANSFERASE"/>
    <property type="match status" value="1"/>
</dbReference>
<dbReference type="InterPro" id="IPR051908">
    <property type="entry name" value="Ribosomal_N-acetyltransferase"/>
</dbReference>
<organism evidence="3 4">
    <name type="scientific">Nonomuraea montanisoli</name>
    <dbReference type="NCBI Taxonomy" id="2741721"/>
    <lineage>
        <taxon>Bacteria</taxon>
        <taxon>Bacillati</taxon>
        <taxon>Actinomycetota</taxon>
        <taxon>Actinomycetes</taxon>
        <taxon>Streptosporangiales</taxon>
        <taxon>Streptosporangiaceae</taxon>
        <taxon>Nonomuraea</taxon>
    </lineage>
</organism>
<dbReference type="PROSITE" id="PS51186">
    <property type="entry name" value="GNAT"/>
    <property type="match status" value="1"/>
</dbReference>
<evidence type="ECO:0000259" key="2">
    <source>
        <dbReference type="PROSITE" id="PS51186"/>
    </source>
</evidence>
<accession>A0A7Y6M433</accession>
<name>A0A7Y6M433_9ACTN</name>
<evidence type="ECO:0000256" key="1">
    <source>
        <dbReference type="SAM" id="MobiDB-lite"/>
    </source>
</evidence>
<evidence type="ECO:0000313" key="4">
    <source>
        <dbReference type="Proteomes" id="UP000586042"/>
    </source>
</evidence>
<dbReference type="InterPro" id="IPR016181">
    <property type="entry name" value="Acyl_CoA_acyltransferase"/>
</dbReference>
<gene>
    <name evidence="3" type="ORF">HTZ77_17180</name>
</gene>
<dbReference type="GO" id="GO:0005737">
    <property type="term" value="C:cytoplasm"/>
    <property type="evidence" value="ECO:0007669"/>
    <property type="project" value="TreeGrafter"/>
</dbReference>
<feature type="domain" description="N-acetyltransferase" evidence="2">
    <location>
        <begin position="3"/>
        <end position="161"/>
    </location>
</feature>
<dbReference type="SUPFAM" id="SSF55729">
    <property type="entry name" value="Acyl-CoA N-acyltransferases (Nat)"/>
    <property type="match status" value="1"/>
</dbReference>
<dbReference type="Pfam" id="PF13302">
    <property type="entry name" value="Acetyltransf_3"/>
    <property type="match status" value="1"/>
</dbReference>
<dbReference type="GO" id="GO:0008999">
    <property type="term" value="F:protein-N-terminal-alanine acetyltransferase activity"/>
    <property type="evidence" value="ECO:0007669"/>
    <property type="project" value="TreeGrafter"/>
</dbReference>
<dbReference type="RefSeq" id="WP_175590593.1">
    <property type="nucleotide sequence ID" value="NZ_JABWGN010000006.1"/>
</dbReference>
<comment type="caution">
    <text evidence="3">The sequence shown here is derived from an EMBL/GenBank/DDBJ whole genome shotgun (WGS) entry which is preliminary data.</text>
</comment>
<dbReference type="EMBL" id="JABWGN010000006">
    <property type="protein sequence ID" value="NUW33151.1"/>
    <property type="molecule type" value="Genomic_DNA"/>
</dbReference>
<dbReference type="GO" id="GO:1990189">
    <property type="term" value="F:protein N-terminal-serine acetyltransferase activity"/>
    <property type="evidence" value="ECO:0007669"/>
    <property type="project" value="TreeGrafter"/>
</dbReference>
<reference evidence="3 4" key="1">
    <citation type="submission" date="2020-06" db="EMBL/GenBank/DDBJ databases">
        <title>Nonomuraea sp. SMC257, a novel actinomycete isolated from soil.</title>
        <authorList>
            <person name="Chanama M."/>
        </authorList>
    </citation>
    <scope>NUCLEOTIDE SEQUENCE [LARGE SCALE GENOMIC DNA]</scope>
    <source>
        <strain evidence="3 4">SMC257</strain>
    </source>
</reference>
<dbReference type="InterPro" id="IPR000182">
    <property type="entry name" value="GNAT_dom"/>
</dbReference>
<evidence type="ECO:0000313" key="3">
    <source>
        <dbReference type="EMBL" id="NUW33151.1"/>
    </source>
</evidence>
<dbReference type="AlphaFoldDB" id="A0A7Y6M433"/>
<sequence>MRIEFARIAAGDADALADFLAGEDWPYHAGTQDREAVRRRAAEGGYDDEETRTFWVLADGERAGLVRLQDLADDTPLFDLRVRAAWRGRGLGTASVAWLTGHLFTELPGVTRIEATTRQDNLAMRVVLRRSGFVKEAHYREAWPALDGTRRDAVGYAILRRDWLAGTVTSPDWDDEPACPPPPGRDGLAYRPLRPGDPDDGS</sequence>
<protein>
    <submittedName>
        <fullName evidence="3">GNAT family N-acetyltransferase</fullName>
    </submittedName>
</protein>
<dbReference type="Proteomes" id="UP000586042">
    <property type="component" value="Unassembled WGS sequence"/>
</dbReference>
<dbReference type="PANTHER" id="PTHR43441:SF2">
    <property type="entry name" value="FAMILY ACETYLTRANSFERASE, PUTATIVE (AFU_ORTHOLOGUE AFUA_7G00850)-RELATED"/>
    <property type="match status" value="1"/>
</dbReference>
<feature type="region of interest" description="Disordered" evidence="1">
    <location>
        <begin position="169"/>
        <end position="202"/>
    </location>
</feature>
<keyword evidence="3" id="KW-0808">Transferase</keyword>
<keyword evidence="4" id="KW-1185">Reference proteome</keyword>
<dbReference type="Gene3D" id="3.40.630.30">
    <property type="match status" value="1"/>
</dbReference>
<proteinExistence type="predicted"/>